<dbReference type="STRING" id="29920.A0A329SVT9"/>
<evidence type="ECO:0000313" key="3">
    <source>
        <dbReference type="Proteomes" id="UP000251314"/>
    </source>
</evidence>
<name>A0A329SVT9_9STRA</name>
<evidence type="ECO:0000259" key="1">
    <source>
        <dbReference type="Pfam" id="PF07727"/>
    </source>
</evidence>
<protein>
    <recommendedName>
        <fullName evidence="1">Reverse transcriptase Ty1/copia-type domain-containing protein</fullName>
    </recommendedName>
</protein>
<dbReference type="EMBL" id="MJFZ01000042">
    <property type="protein sequence ID" value="RAW40770.1"/>
    <property type="molecule type" value="Genomic_DNA"/>
</dbReference>
<dbReference type="OrthoDB" id="97581at2759"/>
<dbReference type="SUPFAM" id="SSF53098">
    <property type="entry name" value="Ribonuclease H-like"/>
    <property type="match status" value="1"/>
</dbReference>
<sequence length="460" mass="52048">MKTKRCGYVYKPKTVGDKVCHVAATRKMPCVMVHVRLGHIPYKREEQILPIAEGVPRVTDGAKNDEVYAGCCMGKMREDGFRRHPENLGKLPYTPQQNGLAERMNWSLVEMDRCMLYHENIGPYLYSIRSKLAKCAADGFKIEQCDVDRAFMHDKLGEKIYMWLPGGLRELLTWVAAEGNDACMLVLQSLYGRLTCLDKHLKDMRFKAADADPCVYTRGGGDDECIVSLYVNDKLIAVKDKAIIISVAAGAAQKLKVKDLGRARFILVIKIDYDMERRTLHISQYAYTESVIKKFGQQNVSPCLAPLEAGVHLTKADKPQTEEDKVKNVDITYDGRQGTEIIAYSDADWAVWCSTSHMTITLSSTETEYMAHKAKWRDGDLRSHRGAMALAKNVGYQARTKHIDIRYHFIRTKVASGEVELEYVDTKNQLADYLTNDLSTRTLRYLMGCSNIDAKLETSN</sequence>
<gene>
    <name evidence="2" type="ORF">PC110_g3010</name>
</gene>
<keyword evidence="3" id="KW-1185">Reference proteome</keyword>
<comment type="caution">
    <text evidence="2">The sequence shown here is derived from an EMBL/GenBank/DDBJ whole genome shotgun (WGS) entry which is preliminary data.</text>
</comment>
<dbReference type="Pfam" id="PF07727">
    <property type="entry name" value="RVT_2"/>
    <property type="match status" value="1"/>
</dbReference>
<accession>A0A329SVT9</accession>
<dbReference type="CDD" id="cd09272">
    <property type="entry name" value="RNase_HI_RT_Ty1"/>
    <property type="match status" value="1"/>
</dbReference>
<dbReference type="VEuPathDB" id="FungiDB:PC110_g3010"/>
<dbReference type="InterPro" id="IPR012337">
    <property type="entry name" value="RNaseH-like_sf"/>
</dbReference>
<organism evidence="2 3">
    <name type="scientific">Phytophthora cactorum</name>
    <dbReference type="NCBI Taxonomy" id="29920"/>
    <lineage>
        <taxon>Eukaryota</taxon>
        <taxon>Sar</taxon>
        <taxon>Stramenopiles</taxon>
        <taxon>Oomycota</taxon>
        <taxon>Peronosporomycetes</taxon>
        <taxon>Peronosporales</taxon>
        <taxon>Peronosporaceae</taxon>
        <taxon>Phytophthora</taxon>
    </lineage>
</organism>
<evidence type="ECO:0000313" key="2">
    <source>
        <dbReference type="EMBL" id="RAW40770.1"/>
    </source>
</evidence>
<feature type="domain" description="Reverse transcriptase Ty1/copia-type" evidence="1">
    <location>
        <begin position="126"/>
        <end position="308"/>
    </location>
</feature>
<dbReference type="Proteomes" id="UP000251314">
    <property type="component" value="Unassembled WGS sequence"/>
</dbReference>
<dbReference type="AlphaFoldDB" id="A0A329SVT9"/>
<dbReference type="InterPro" id="IPR013103">
    <property type="entry name" value="RVT_2"/>
</dbReference>
<reference evidence="2 3" key="1">
    <citation type="submission" date="2018-01" db="EMBL/GenBank/DDBJ databases">
        <title>Draft genome of the strawberry crown rot pathogen Phytophthora cactorum.</title>
        <authorList>
            <person name="Armitage A.D."/>
            <person name="Lysoe E."/>
            <person name="Nellist C.F."/>
            <person name="Harrison R.J."/>
            <person name="Brurberg M.B."/>
        </authorList>
    </citation>
    <scope>NUCLEOTIDE SEQUENCE [LARGE SCALE GENOMIC DNA]</scope>
    <source>
        <strain evidence="2 3">10300</strain>
    </source>
</reference>
<proteinExistence type="predicted"/>